<protein>
    <recommendedName>
        <fullName evidence="4">alpha-amylase</fullName>
        <ecNumber evidence="4">3.2.1.1</ecNumber>
    </recommendedName>
</protein>
<feature type="signal peptide" evidence="18">
    <location>
        <begin position="1"/>
        <end position="21"/>
    </location>
</feature>
<name>A0A8S0W4H7_CYCAE</name>
<keyword evidence="7" id="KW-0378">Hydrolase</keyword>
<evidence type="ECO:0000256" key="15">
    <source>
        <dbReference type="PIRSR" id="PIRSR001024-3"/>
    </source>
</evidence>
<dbReference type="Proteomes" id="UP000467700">
    <property type="component" value="Unassembled WGS sequence"/>
</dbReference>
<dbReference type="SMART" id="SM00642">
    <property type="entry name" value="Aamy"/>
    <property type="match status" value="1"/>
</dbReference>
<accession>A0A8S0W4H7</accession>
<feature type="domain" description="Glycosyl hydrolase family 13 catalytic" evidence="19">
    <location>
        <begin position="34"/>
        <end position="390"/>
    </location>
</feature>
<comment type="similarity">
    <text evidence="3">Belongs to the glycosyl hydrolase 13 family.</text>
</comment>
<feature type="binding site" evidence="15">
    <location>
        <position position="224"/>
    </location>
    <ligand>
        <name>Ca(2+)</name>
        <dbReference type="ChEBI" id="CHEBI:29108"/>
        <label>2</label>
    </ligand>
</feature>
<evidence type="ECO:0000256" key="11">
    <source>
        <dbReference type="ARBA" id="ARBA00023277"/>
    </source>
</evidence>
<dbReference type="GO" id="GO:0016052">
    <property type="term" value="P:carbohydrate catabolic process"/>
    <property type="evidence" value="ECO:0007669"/>
    <property type="project" value="InterPro"/>
</dbReference>
<dbReference type="SUPFAM" id="SSF51011">
    <property type="entry name" value="Glycosyl hydrolase domain"/>
    <property type="match status" value="1"/>
</dbReference>
<dbReference type="SUPFAM" id="SSF51445">
    <property type="entry name" value="(Trans)glycosidases"/>
    <property type="match status" value="1"/>
</dbReference>
<evidence type="ECO:0000256" key="10">
    <source>
        <dbReference type="ARBA" id="ARBA00023180"/>
    </source>
</evidence>
<keyword evidence="9 16" id="KW-1015">Disulfide bond</keyword>
<evidence type="ECO:0000256" key="8">
    <source>
        <dbReference type="ARBA" id="ARBA00022837"/>
    </source>
</evidence>
<evidence type="ECO:0000256" key="5">
    <source>
        <dbReference type="ARBA" id="ARBA00022723"/>
    </source>
</evidence>
<proteinExistence type="inferred from homology"/>
<keyword evidence="11" id="KW-0119">Carbohydrate metabolism</keyword>
<reference evidence="20 21" key="1">
    <citation type="submission" date="2020-01" db="EMBL/GenBank/DDBJ databases">
        <authorList>
            <person name="Gupta K D."/>
        </authorList>
    </citation>
    <scope>NUCLEOTIDE SEQUENCE [LARGE SCALE GENOMIC DNA]</scope>
</reference>
<evidence type="ECO:0000256" key="4">
    <source>
        <dbReference type="ARBA" id="ARBA00012595"/>
    </source>
</evidence>
<dbReference type="EC" id="3.2.1.1" evidence="4"/>
<dbReference type="Gene3D" id="3.20.20.80">
    <property type="entry name" value="Glycosidases"/>
    <property type="match status" value="1"/>
</dbReference>
<keyword evidence="21" id="KW-1185">Reference proteome</keyword>
<feature type="disulfide bond" evidence="16">
    <location>
        <begin position="169"/>
        <end position="182"/>
    </location>
</feature>
<evidence type="ECO:0000256" key="9">
    <source>
        <dbReference type="ARBA" id="ARBA00023157"/>
    </source>
</evidence>
<organism evidence="20 21">
    <name type="scientific">Cyclocybe aegerita</name>
    <name type="common">Black poplar mushroom</name>
    <name type="synonym">Agrocybe aegerita</name>
    <dbReference type="NCBI Taxonomy" id="1973307"/>
    <lineage>
        <taxon>Eukaryota</taxon>
        <taxon>Fungi</taxon>
        <taxon>Dikarya</taxon>
        <taxon>Basidiomycota</taxon>
        <taxon>Agaricomycotina</taxon>
        <taxon>Agaricomycetes</taxon>
        <taxon>Agaricomycetidae</taxon>
        <taxon>Agaricales</taxon>
        <taxon>Agaricineae</taxon>
        <taxon>Bolbitiaceae</taxon>
        <taxon>Cyclocybe</taxon>
    </lineage>
</organism>
<feature type="binding site" evidence="15">
    <location>
        <position position="228"/>
    </location>
    <ligand>
        <name>Ca(2+)</name>
        <dbReference type="ChEBI" id="CHEBI:29108"/>
        <label>1</label>
    </ligand>
</feature>
<dbReference type="PIRSF" id="PIRSF001024">
    <property type="entry name" value="Alph-amyl_fung"/>
    <property type="match status" value="1"/>
</dbReference>
<keyword evidence="5 15" id="KW-0479">Metal-binding</keyword>
<dbReference type="InterPro" id="IPR013780">
    <property type="entry name" value="Glyco_hydro_b"/>
</dbReference>
<keyword evidence="6 18" id="KW-0732">Signal</keyword>
<feature type="site" description="Transition state stabilizer" evidence="14">
    <location>
        <position position="319"/>
    </location>
</feature>
<evidence type="ECO:0000256" key="1">
    <source>
        <dbReference type="ARBA" id="ARBA00000548"/>
    </source>
</evidence>
<gene>
    <name evidence="20" type="ORF">AAE3_LOCUS12414</name>
</gene>
<evidence type="ECO:0000256" key="14">
    <source>
        <dbReference type="PIRSR" id="PIRSR001024-2"/>
    </source>
</evidence>
<evidence type="ECO:0000256" key="6">
    <source>
        <dbReference type="ARBA" id="ARBA00022729"/>
    </source>
</evidence>
<feature type="binding site" evidence="17">
    <location>
        <position position="366"/>
    </location>
    <ligand>
        <name>substrate</name>
    </ligand>
</feature>
<evidence type="ECO:0000259" key="19">
    <source>
        <dbReference type="SMART" id="SM00642"/>
    </source>
</evidence>
<dbReference type="InterPro" id="IPR013777">
    <property type="entry name" value="A-amylase-like"/>
</dbReference>
<dbReference type="PANTHER" id="PTHR10357">
    <property type="entry name" value="ALPHA-AMYLASE FAMILY MEMBER"/>
    <property type="match status" value="1"/>
</dbReference>
<evidence type="ECO:0000256" key="13">
    <source>
        <dbReference type="PIRSR" id="PIRSR001024-1"/>
    </source>
</evidence>
<feature type="binding site" evidence="17">
    <location>
        <position position="319"/>
    </location>
    <ligand>
        <name>substrate</name>
    </ligand>
</feature>
<evidence type="ECO:0000256" key="16">
    <source>
        <dbReference type="PIRSR" id="PIRSR001024-4"/>
    </source>
</evidence>
<feature type="disulfide bond" evidence="16">
    <location>
        <begin position="456"/>
        <end position="492"/>
    </location>
</feature>
<evidence type="ECO:0000256" key="18">
    <source>
        <dbReference type="SAM" id="SignalP"/>
    </source>
</evidence>
<comment type="catalytic activity">
    <reaction evidence="1">
        <text>Endohydrolysis of (1-&gt;4)-alpha-D-glucosidic linkages in polysaccharides containing three or more (1-&gt;4)-alpha-linked D-glucose units.</text>
        <dbReference type="EC" id="3.2.1.1"/>
    </reaction>
</comment>
<dbReference type="InterPro" id="IPR015340">
    <property type="entry name" value="A_amylase_C_dom"/>
</dbReference>
<evidence type="ECO:0000256" key="17">
    <source>
        <dbReference type="PIRSR" id="PIRSR001024-5"/>
    </source>
</evidence>
<dbReference type="InterPro" id="IPR017853">
    <property type="entry name" value="GH"/>
</dbReference>
<evidence type="ECO:0000313" key="21">
    <source>
        <dbReference type="Proteomes" id="UP000467700"/>
    </source>
</evidence>
<feature type="active site" description="Proton donor" evidence="13">
    <location>
        <position position="248"/>
    </location>
</feature>
<keyword evidence="8 15" id="KW-0106">Calcium</keyword>
<keyword evidence="12" id="KW-0326">Glycosidase</keyword>
<feature type="binding site" evidence="15">
    <location>
        <position position="193"/>
    </location>
    <ligand>
        <name>Ca(2+)</name>
        <dbReference type="ChEBI" id="CHEBI:29108"/>
        <label>1</label>
    </ligand>
</feature>
<dbReference type="EMBL" id="CACVBS010000086">
    <property type="protein sequence ID" value="CAA7270175.1"/>
    <property type="molecule type" value="Genomic_DNA"/>
</dbReference>
<feature type="chain" id="PRO_5035792315" description="alpha-amylase" evidence="18">
    <location>
        <begin position="22"/>
        <end position="538"/>
    </location>
</feature>
<dbReference type="Pfam" id="PF09260">
    <property type="entry name" value="A_amylase_dom_C"/>
    <property type="match status" value="1"/>
</dbReference>
<feature type="active site" description="Nucleophile" evidence="13">
    <location>
        <position position="224"/>
    </location>
</feature>
<feature type="binding site" evidence="15">
    <location>
        <position position="143"/>
    </location>
    <ligand>
        <name>Ca(2+)</name>
        <dbReference type="ChEBI" id="CHEBI:29108"/>
        <label>1</label>
    </ligand>
</feature>
<dbReference type="GO" id="GO:0004556">
    <property type="term" value="F:alpha-amylase activity"/>
    <property type="evidence" value="ECO:0007669"/>
    <property type="project" value="UniProtKB-EC"/>
</dbReference>
<dbReference type="InterPro" id="IPR006047">
    <property type="entry name" value="GH13_cat_dom"/>
</dbReference>
<evidence type="ECO:0000256" key="2">
    <source>
        <dbReference type="ARBA" id="ARBA00001913"/>
    </source>
</evidence>
<keyword evidence="10" id="KW-0325">Glycoprotein</keyword>
<feature type="binding site" evidence="17">
    <location>
        <position position="105"/>
    </location>
    <ligand>
        <name>substrate</name>
    </ligand>
</feature>
<evidence type="ECO:0000256" key="12">
    <source>
        <dbReference type="ARBA" id="ARBA00023295"/>
    </source>
</evidence>
<feature type="binding site" evidence="15">
    <location>
        <position position="180"/>
    </location>
    <ligand>
        <name>Ca(2+)</name>
        <dbReference type="ChEBI" id="CHEBI:29108"/>
        <label>1</label>
    </ligand>
</feature>
<comment type="caution">
    <text evidence="20">The sequence shown here is derived from an EMBL/GenBank/DDBJ whole genome shotgun (WGS) entry which is preliminary data.</text>
</comment>
<comment type="cofactor">
    <cofactor evidence="2">
        <name>Ca(2+)</name>
        <dbReference type="ChEBI" id="CHEBI:29108"/>
    </cofactor>
</comment>
<evidence type="ECO:0000256" key="3">
    <source>
        <dbReference type="ARBA" id="ARBA00008061"/>
    </source>
</evidence>
<feature type="binding site" evidence="15">
    <location>
        <position position="248"/>
    </location>
    <ligand>
        <name>Ca(2+)</name>
        <dbReference type="ChEBI" id="CHEBI:29108"/>
        <label>2</label>
    </ligand>
</feature>
<dbReference type="AlphaFoldDB" id="A0A8S0W4H7"/>
<dbReference type="Gene3D" id="2.60.40.1180">
    <property type="entry name" value="Golgi alpha-mannosidase II"/>
    <property type="match status" value="1"/>
</dbReference>
<feature type="binding site" evidence="17">
    <location>
        <position position="222"/>
    </location>
    <ligand>
        <name>substrate</name>
    </ligand>
</feature>
<dbReference type="CDD" id="cd11319">
    <property type="entry name" value="AmyAc_euk_AmyA"/>
    <property type="match status" value="1"/>
</dbReference>
<feature type="disulfide bond" evidence="16">
    <location>
        <begin position="51"/>
        <end position="59"/>
    </location>
</feature>
<dbReference type="FunFam" id="3.20.20.80:FF:000120">
    <property type="entry name" value="Alpha-amylase A"/>
    <property type="match status" value="1"/>
</dbReference>
<feature type="binding site" evidence="17">
    <location>
        <position position="252"/>
    </location>
    <ligand>
        <name>substrate</name>
    </ligand>
</feature>
<evidence type="ECO:0000256" key="7">
    <source>
        <dbReference type="ARBA" id="ARBA00022801"/>
    </source>
</evidence>
<feature type="binding site" evidence="17">
    <location>
        <position position="56"/>
    </location>
    <ligand>
        <name>substrate</name>
    </ligand>
</feature>
<dbReference type="GO" id="GO:0005509">
    <property type="term" value="F:calcium ion binding"/>
    <property type="evidence" value="ECO:0007669"/>
    <property type="project" value="InterPro"/>
</dbReference>
<dbReference type="Pfam" id="PF00128">
    <property type="entry name" value="Alpha-amylase"/>
    <property type="match status" value="1"/>
</dbReference>
<sequence length="538" mass="59294">MKSVYAALRLLLAASLPVAFAATAEEWRGRSIYQIITDRFALPQGSSSSTCDPGAQTFCGGTWNSIRENLDYVQDAGFTAIWISPVNQNYEGPRSAYGDPYHGYWMADISQLNSRFGTAEDLKALSAELHRRNMYLMVDVVVNNVMATSTTPDYSKYFFKDASFYHPYCPIQWGNATSEEECWMGDERVPLPDIDTRNPTVISRYGEWITNLVKEYSIDGLRIDAAKHVQMDFWPQFCEKAGVFCMGEVFGGQEVDPIAQYQGAQALDSVLNFPMYTALVEAFKIPGPANVSAVAHVFEESRTKFKDVGLLGNFLENHDLPRWHNLSVDPQSMYNAMTFNFMSDGIPVVYYGQEQAFSGSADPFNREPLWPSEYAKTDAYKLMATLNQLRNFLVNTTDWVKQEAELLTTSPYGFALMKGSVISILTNIGSPPQNGTHIAVTSPYASGTAMINILTCQQWAVGAKGMLDAQYTLGGVPTILIPSDMLDGSGLCGAELRTTANNGGRADALSSSPHLSPFASPFSLALIALISLFFAMTS</sequence>
<dbReference type="PANTHER" id="PTHR10357:SF215">
    <property type="entry name" value="ALPHA-AMYLASE 1"/>
    <property type="match status" value="1"/>
</dbReference>
<dbReference type="OrthoDB" id="204980at2759"/>
<evidence type="ECO:0000313" key="20">
    <source>
        <dbReference type="EMBL" id="CAA7270175.1"/>
    </source>
</evidence>